<reference evidence="1" key="2">
    <citation type="submission" date="2020-09" db="EMBL/GenBank/DDBJ databases">
        <authorList>
            <person name="Sun Q."/>
            <person name="Zhou Y."/>
        </authorList>
    </citation>
    <scope>NUCLEOTIDE SEQUENCE</scope>
    <source>
        <strain evidence="1">CGMCC 1.16067</strain>
    </source>
</reference>
<reference evidence="1" key="1">
    <citation type="journal article" date="2014" name="Int. J. Syst. Evol. Microbiol.">
        <title>Complete genome sequence of Corynebacterium casei LMG S-19264T (=DSM 44701T), isolated from a smear-ripened cheese.</title>
        <authorList>
            <consortium name="US DOE Joint Genome Institute (JGI-PGF)"/>
            <person name="Walter F."/>
            <person name="Albersmeier A."/>
            <person name="Kalinowski J."/>
            <person name="Ruckert C."/>
        </authorList>
    </citation>
    <scope>NUCLEOTIDE SEQUENCE</scope>
    <source>
        <strain evidence="1">CGMCC 1.16067</strain>
    </source>
</reference>
<dbReference type="Proteomes" id="UP000649179">
    <property type="component" value="Unassembled WGS sequence"/>
</dbReference>
<keyword evidence="2" id="KW-1185">Reference proteome</keyword>
<name>A0A917F246_9ACTN</name>
<dbReference type="AlphaFoldDB" id="A0A917F246"/>
<accession>A0A917F246</accession>
<dbReference type="RefSeq" id="WP_188779271.1">
    <property type="nucleotide sequence ID" value="NZ_BMKQ01000001.1"/>
</dbReference>
<protein>
    <submittedName>
        <fullName evidence="1">Uncharacterized protein</fullName>
    </submittedName>
</protein>
<dbReference type="EMBL" id="BMKQ01000001">
    <property type="protein sequence ID" value="GGF42648.1"/>
    <property type="molecule type" value="Genomic_DNA"/>
</dbReference>
<gene>
    <name evidence="1" type="ORF">GCM10011519_15660</name>
</gene>
<sequence>MAEDYVGEARALGVRVWDAGWPEWSRRIDESVASGATSSEILMGVRWTLGQMVAEEPEIPRELSRDAEKLAKRIGKALR</sequence>
<evidence type="ECO:0000313" key="2">
    <source>
        <dbReference type="Proteomes" id="UP000649179"/>
    </source>
</evidence>
<comment type="caution">
    <text evidence="1">The sequence shown here is derived from an EMBL/GenBank/DDBJ whole genome shotgun (WGS) entry which is preliminary data.</text>
</comment>
<organism evidence="1 2">
    <name type="scientific">Marmoricola endophyticus</name>
    <dbReference type="NCBI Taxonomy" id="2040280"/>
    <lineage>
        <taxon>Bacteria</taxon>
        <taxon>Bacillati</taxon>
        <taxon>Actinomycetota</taxon>
        <taxon>Actinomycetes</taxon>
        <taxon>Propionibacteriales</taxon>
        <taxon>Nocardioidaceae</taxon>
        <taxon>Marmoricola</taxon>
    </lineage>
</organism>
<evidence type="ECO:0000313" key="1">
    <source>
        <dbReference type="EMBL" id="GGF42648.1"/>
    </source>
</evidence>
<proteinExistence type="predicted"/>